<accession>A0ABW2CL36</accession>
<evidence type="ECO:0008006" key="3">
    <source>
        <dbReference type="Google" id="ProtNLM"/>
    </source>
</evidence>
<sequence>MKRRRSSLTVLLAGWLFADMLLALTIVMLGAEAPPKAEAYPSGGASPSKSPCAAQVRGVKSKPALAKFPVSPGASGRTLVAQVKKGLRKQASGFADKRAGMVLTFGGNGGSGQGVALASRVNTALREAYPSVFQSAATRNFHDLAASAGSISMEIYFINNGCDKKGS</sequence>
<dbReference type="EMBL" id="JBHSXS010000008">
    <property type="protein sequence ID" value="MFC6881408.1"/>
    <property type="molecule type" value="Genomic_DNA"/>
</dbReference>
<name>A0ABW2CL36_9ACTN</name>
<dbReference type="RefSeq" id="WP_160822823.1">
    <property type="nucleotide sequence ID" value="NZ_JBHSXS010000008.1"/>
</dbReference>
<dbReference type="Proteomes" id="UP001596380">
    <property type="component" value="Unassembled WGS sequence"/>
</dbReference>
<evidence type="ECO:0000313" key="2">
    <source>
        <dbReference type="Proteomes" id="UP001596380"/>
    </source>
</evidence>
<comment type="caution">
    <text evidence="1">The sequence shown here is derived from an EMBL/GenBank/DDBJ whole genome shotgun (WGS) entry which is preliminary data.</text>
</comment>
<gene>
    <name evidence="1" type="ORF">ACFQKB_16685</name>
</gene>
<organism evidence="1 2">
    <name type="scientific">Actinomadura yumaensis</name>
    <dbReference type="NCBI Taxonomy" id="111807"/>
    <lineage>
        <taxon>Bacteria</taxon>
        <taxon>Bacillati</taxon>
        <taxon>Actinomycetota</taxon>
        <taxon>Actinomycetes</taxon>
        <taxon>Streptosporangiales</taxon>
        <taxon>Thermomonosporaceae</taxon>
        <taxon>Actinomadura</taxon>
    </lineage>
</organism>
<reference evidence="2" key="1">
    <citation type="journal article" date="2019" name="Int. J. Syst. Evol. Microbiol.">
        <title>The Global Catalogue of Microorganisms (GCM) 10K type strain sequencing project: providing services to taxonomists for standard genome sequencing and annotation.</title>
        <authorList>
            <consortium name="The Broad Institute Genomics Platform"/>
            <consortium name="The Broad Institute Genome Sequencing Center for Infectious Disease"/>
            <person name="Wu L."/>
            <person name="Ma J."/>
        </authorList>
    </citation>
    <scope>NUCLEOTIDE SEQUENCE [LARGE SCALE GENOMIC DNA]</scope>
    <source>
        <strain evidence="2">JCM 3369</strain>
    </source>
</reference>
<keyword evidence="2" id="KW-1185">Reference proteome</keyword>
<proteinExistence type="predicted"/>
<protein>
    <recommendedName>
        <fullName evidence="3">LytR/CpsA/Psr regulator C-terminal domain-containing protein</fullName>
    </recommendedName>
</protein>
<evidence type="ECO:0000313" key="1">
    <source>
        <dbReference type="EMBL" id="MFC6881408.1"/>
    </source>
</evidence>